<dbReference type="PROSITE" id="PS01209">
    <property type="entry name" value="LDLRA_1"/>
    <property type="match status" value="2"/>
</dbReference>
<evidence type="ECO:0000256" key="2">
    <source>
        <dbReference type="ARBA" id="ARBA00023157"/>
    </source>
</evidence>
<dbReference type="InterPro" id="IPR035914">
    <property type="entry name" value="Sperma_CUB_dom_sf"/>
</dbReference>
<organism evidence="7 8">
    <name type="scientific">Sinanodonta woodiana</name>
    <name type="common">Chinese pond mussel</name>
    <name type="synonym">Anodonta woodiana</name>
    <dbReference type="NCBI Taxonomy" id="1069815"/>
    <lineage>
        <taxon>Eukaryota</taxon>
        <taxon>Metazoa</taxon>
        <taxon>Spiralia</taxon>
        <taxon>Lophotrochozoa</taxon>
        <taxon>Mollusca</taxon>
        <taxon>Bivalvia</taxon>
        <taxon>Autobranchia</taxon>
        <taxon>Heteroconchia</taxon>
        <taxon>Palaeoheterodonta</taxon>
        <taxon>Unionida</taxon>
        <taxon>Unionoidea</taxon>
        <taxon>Unionidae</taxon>
        <taxon>Unioninae</taxon>
        <taxon>Sinanodonta</taxon>
    </lineage>
</organism>
<feature type="disulfide bond" evidence="3">
    <location>
        <begin position="191"/>
        <end position="206"/>
    </location>
</feature>
<reference evidence="7 8" key="1">
    <citation type="submission" date="2024-11" db="EMBL/GenBank/DDBJ databases">
        <title>Chromosome-level genome assembly of the freshwater bivalve Anodonta woodiana.</title>
        <authorList>
            <person name="Chen X."/>
        </authorList>
    </citation>
    <scope>NUCLEOTIDE SEQUENCE [LARGE SCALE GENOMIC DNA]</scope>
    <source>
        <strain evidence="7">MN2024</strain>
        <tissue evidence="7">Gills</tissue>
    </source>
</reference>
<dbReference type="InterPro" id="IPR023415">
    <property type="entry name" value="LDLR_class-A_CS"/>
</dbReference>
<feature type="disulfide bond" evidence="3">
    <location>
        <begin position="418"/>
        <end position="436"/>
    </location>
</feature>
<feature type="region of interest" description="Disordered" evidence="4">
    <location>
        <begin position="631"/>
        <end position="661"/>
    </location>
</feature>
<keyword evidence="1" id="KW-0677">Repeat</keyword>
<dbReference type="Pfam" id="PF00431">
    <property type="entry name" value="CUB"/>
    <property type="match status" value="2"/>
</dbReference>
<feature type="disulfide bond" evidence="3">
    <location>
        <begin position="179"/>
        <end position="197"/>
    </location>
</feature>
<comment type="caution">
    <text evidence="3">Lacks conserved residue(s) required for the propagation of feature annotation.</text>
</comment>
<dbReference type="InterPro" id="IPR000859">
    <property type="entry name" value="CUB_dom"/>
</dbReference>
<dbReference type="PANTHER" id="PTHR24251:SF37">
    <property type="entry name" value="CUB DOMAIN-CONTAINING PROTEIN"/>
    <property type="match status" value="1"/>
</dbReference>
<dbReference type="CDD" id="cd00112">
    <property type="entry name" value="LDLa"/>
    <property type="match status" value="2"/>
</dbReference>
<dbReference type="CDD" id="cd00041">
    <property type="entry name" value="CUB"/>
    <property type="match status" value="2"/>
</dbReference>
<feature type="compositionally biased region" description="Low complexity" evidence="4">
    <location>
        <begin position="722"/>
        <end position="735"/>
    </location>
</feature>
<dbReference type="SUPFAM" id="SSF57424">
    <property type="entry name" value="LDL receptor-like module"/>
    <property type="match status" value="3"/>
</dbReference>
<dbReference type="Gene3D" id="4.10.400.10">
    <property type="entry name" value="Low-density Lipoprotein Receptor"/>
    <property type="match status" value="3"/>
</dbReference>
<evidence type="ECO:0000313" key="7">
    <source>
        <dbReference type="EMBL" id="KAL3860111.1"/>
    </source>
</evidence>
<feature type="disulfide bond" evidence="3">
    <location>
        <begin position="172"/>
        <end position="184"/>
    </location>
</feature>
<dbReference type="Pfam" id="PF00057">
    <property type="entry name" value="Ldl_recept_a"/>
    <property type="match status" value="2"/>
</dbReference>
<keyword evidence="5" id="KW-0812">Transmembrane</keyword>
<accession>A0ABD3VG46</accession>
<feature type="domain" description="CUB" evidence="6">
    <location>
        <begin position="212"/>
        <end position="325"/>
    </location>
</feature>
<evidence type="ECO:0000256" key="3">
    <source>
        <dbReference type="PROSITE-ProRule" id="PRU00124"/>
    </source>
</evidence>
<dbReference type="PRINTS" id="PR00261">
    <property type="entry name" value="LDLRECEPTOR"/>
</dbReference>
<dbReference type="PROSITE" id="PS50068">
    <property type="entry name" value="LDLRA_2"/>
    <property type="match status" value="3"/>
</dbReference>
<dbReference type="FunFam" id="2.60.120.290:FF:000013">
    <property type="entry name" value="Membrane frizzled-related protein"/>
    <property type="match status" value="1"/>
</dbReference>
<evidence type="ECO:0000259" key="6">
    <source>
        <dbReference type="PROSITE" id="PS01180"/>
    </source>
</evidence>
<name>A0ABD3VG46_SINWO</name>
<dbReference type="SMART" id="SM00042">
    <property type="entry name" value="CUB"/>
    <property type="match status" value="2"/>
</dbReference>
<feature type="disulfide bond" evidence="3">
    <location>
        <begin position="389"/>
        <end position="404"/>
    </location>
</feature>
<dbReference type="InterPro" id="IPR002172">
    <property type="entry name" value="LDrepeatLR_classA_rpt"/>
</dbReference>
<dbReference type="Gene3D" id="2.60.120.290">
    <property type="entry name" value="Spermadhesin, CUB domain"/>
    <property type="match status" value="2"/>
</dbReference>
<proteinExistence type="predicted"/>
<dbReference type="SUPFAM" id="SSF49854">
    <property type="entry name" value="Spermadhesin, CUB domain"/>
    <property type="match status" value="2"/>
</dbReference>
<feature type="compositionally biased region" description="Polar residues" evidence="4">
    <location>
        <begin position="699"/>
        <end position="708"/>
    </location>
</feature>
<feature type="disulfide bond" evidence="3">
    <location>
        <begin position="430"/>
        <end position="445"/>
    </location>
</feature>
<feature type="domain" description="CUB" evidence="6">
    <location>
        <begin position="39"/>
        <end position="164"/>
    </location>
</feature>
<protein>
    <recommendedName>
        <fullName evidence="6">CUB domain-containing protein</fullName>
    </recommendedName>
</protein>
<feature type="compositionally biased region" description="Basic and acidic residues" evidence="4">
    <location>
        <begin position="685"/>
        <end position="694"/>
    </location>
</feature>
<dbReference type="Proteomes" id="UP001634394">
    <property type="component" value="Unassembled WGS sequence"/>
</dbReference>
<dbReference type="AlphaFoldDB" id="A0ABD3VG46"/>
<feature type="region of interest" description="Disordered" evidence="4">
    <location>
        <begin position="532"/>
        <end position="561"/>
    </location>
</feature>
<sequence length="755" mass="83790">MSGVKLISSLQTTGCPDFCLQNRKFKQVFIYAFSVLQLCTHLFVKTVSGDTCRVEKMPIDRGSIMSSRYPSPYDSQAACVHWLIQTTGRYDTITISFKDLDLPEGIDGNCTNNYLQIGPFPYRIYCGSTLPGPYISHNGTVFINFYTDGSNTFHRGFSLIYITGAVPSKIPCKEDEFMCANGKCIYKMWRCNKQFECEDNSDELGCIVNGDCRKQLTGNSGYITSPNFPYDYDNNLECQWNIHVPYIDAKIQLRFQGHFNIQNNPDTDYVLVYDGPDKTYKLIGTYNGRDKPPAVIESTTNNLLVVFHTDANTQEQGFNATFQMKGFCLENQEACGFGENDCYETVRKCDGRLDCPESGGDERGCKQCKLDEFSCGATTSQCYLPSEKCNGVAKCSNMADEIFCSSIECGSHNGTFLCQNGHCIYERWLCDNRDDCSDLSDEVDCEGSTRRVIIAAIAGSMTCGILLVILLGCACKLYHLRVMERNGGPHHSTPMSRLYAQFMQRRAPPPYHEAMATSRPYDEVQREILENSGNHNHGSHRGQHRSLRSHQNGNERTNVPVDCPTVALSVGDDDILEVPCTEVNRITSELMSPTSRLVQSSGSEDSDTASNDISIQLSGASGDAVVAHWSRTSPCKTSSDQESLSGEISNQCNSLQRGNNQHQMDDTFSIETASTSINSDEIPFDTDRSNRPKLDGQLTGKNAQNISMGSVPVSPADQHLTSSQNRRQSDSSDSSLISEDLFDPVINDQASLLHS</sequence>
<evidence type="ECO:0000313" key="8">
    <source>
        <dbReference type="Proteomes" id="UP001634394"/>
    </source>
</evidence>
<evidence type="ECO:0000256" key="1">
    <source>
        <dbReference type="ARBA" id="ARBA00022737"/>
    </source>
</evidence>
<gene>
    <name evidence="7" type="ORF">ACJMK2_010279</name>
</gene>
<keyword evidence="5" id="KW-0472">Membrane</keyword>
<keyword evidence="8" id="KW-1185">Reference proteome</keyword>
<keyword evidence="5" id="KW-1133">Transmembrane helix</keyword>
<feature type="transmembrane region" description="Helical" evidence="5">
    <location>
        <begin position="452"/>
        <end position="475"/>
    </location>
</feature>
<comment type="caution">
    <text evidence="7">The sequence shown here is derived from an EMBL/GenBank/DDBJ whole genome shotgun (WGS) entry which is preliminary data.</text>
</comment>
<evidence type="ECO:0000256" key="5">
    <source>
        <dbReference type="SAM" id="Phobius"/>
    </source>
</evidence>
<dbReference type="SMART" id="SM00192">
    <property type="entry name" value="LDLa"/>
    <property type="match status" value="4"/>
</dbReference>
<evidence type="ECO:0000256" key="4">
    <source>
        <dbReference type="SAM" id="MobiDB-lite"/>
    </source>
</evidence>
<feature type="compositionally biased region" description="Basic residues" evidence="4">
    <location>
        <begin position="537"/>
        <end position="548"/>
    </location>
</feature>
<keyword evidence="2 3" id="KW-1015">Disulfide bond</keyword>
<dbReference type="EMBL" id="JBJQND010000012">
    <property type="protein sequence ID" value="KAL3860111.1"/>
    <property type="molecule type" value="Genomic_DNA"/>
</dbReference>
<dbReference type="PROSITE" id="PS01180">
    <property type="entry name" value="CUB"/>
    <property type="match status" value="2"/>
</dbReference>
<dbReference type="PANTHER" id="PTHR24251">
    <property type="entry name" value="OVOCHYMASE-RELATED"/>
    <property type="match status" value="1"/>
</dbReference>
<feature type="region of interest" description="Disordered" evidence="4">
    <location>
        <begin position="673"/>
        <end position="740"/>
    </location>
</feature>
<dbReference type="InterPro" id="IPR036055">
    <property type="entry name" value="LDL_receptor-like_sf"/>
</dbReference>